<keyword evidence="2" id="KW-0813">Transport</keyword>
<feature type="compositionally biased region" description="Low complexity" evidence="8">
    <location>
        <begin position="85"/>
        <end position="97"/>
    </location>
</feature>
<dbReference type="InterPro" id="IPR003369">
    <property type="entry name" value="TatA/B/E"/>
</dbReference>
<dbReference type="Gene3D" id="1.20.5.3310">
    <property type="match status" value="1"/>
</dbReference>
<evidence type="ECO:0000313" key="10">
    <source>
        <dbReference type="EMBL" id="CAB4889329.1"/>
    </source>
</evidence>
<dbReference type="AlphaFoldDB" id="A0A6J7FAK1"/>
<organism evidence="10">
    <name type="scientific">freshwater metagenome</name>
    <dbReference type="NCBI Taxonomy" id="449393"/>
    <lineage>
        <taxon>unclassified sequences</taxon>
        <taxon>metagenomes</taxon>
        <taxon>ecological metagenomes</taxon>
    </lineage>
</organism>
<comment type="subcellular location">
    <subcellularLocation>
        <location evidence="1">Membrane</location>
        <topology evidence="1">Single-pass membrane protein</topology>
    </subcellularLocation>
</comment>
<evidence type="ECO:0000256" key="1">
    <source>
        <dbReference type="ARBA" id="ARBA00004167"/>
    </source>
</evidence>
<dbReference type="GO" id="GO:0016020">
    <property type="term" value="C:membrane"/>
    <property type="evidence" value="ECO:0007669"/>
    <property type="project" value="UniProtKB-ARBA"/>
</dbReference>
<evidence type="ECO:0000256" key="8">
    <source>
        <dbReference type="SAM" id="MobiDB-lite"/>
    </source>
</evidence>
<evidence type="ECO:0000256" key="6">
    <source>
        <dbReference type="ARBA" id="ARBA00023010"/>
    </source>
</evidence>
<keyword evidence="5 9" id="KW-1133">Transmembrane helix</keyword>
<dbReference type="GO" id="GO:0015031">
    <property type="term" value="P:protein transport"/>
    <property type="evidence" value="ECO:0007669"/>
    <property type="project" value="UniProtKB-KW"/>
</dbReference>
<feature type="region of interest" description="Disordered" evidence="8">
    <location>
        <begin position="83"/>
        <end position="132"/>
    </location>
</feature>
<dbReference type="PRINTS" id="PR01506">
    <property type="entry name" value="TATBPROTEIN"/>
</dbReference>
<protein>
    <submittedName>
        <fullName evidence="10">Unannotated protein</fullName>
    </submittedName>
</protein>
<keyword evidence="7 9" id="KW-0472">Membrane</keyword>
<keyword evidence="3 9" id="KW-0812">Transmembrane</keyword>
<evidence type="ECO:0000256" key="9">
    <source>
        <dbReference type="SAM" id="Phobius"/>
    </source>
</evidence>
<dbReference type="EMBL" id="CAFBLP010000096">
    <property type="protein sequence ID" value="CAB4889329.1"/>
    <property type="molecule type" value="Genomic_DNA"/>
</dbReference>
<gene>
    <name evidence="10" type="ORF">UFOPK3376_02682</name>
</gene>
<feature type="transmembrane region" description="Helical" evidence="9">
    <location>
        <begin position="6"/>
        <end position="30"/>
    </location>
</feature>
<evidence type="ECO:0000256" key="7">
    <source>
        <dbReference type="ARBA" id="ARBA00023136"/>
    </source>
</evidence>
<evidence type="ECO:0000256" key="2">
    <source>
        <dbReference type="ARBA" id="ARBA00022448"/>
    </source>
</evidence>
<dbReference type="Pfam" id="PF02416">
    <property type="entry name" value="TatA_B_E"/>
    <property type="match status" value="1"/>
</dbReference>
<keyword evidence="4" id="KW-0653">Protein transport</keyword>
<accession>A0A6J7FAK1</accession>
<proteinExistence type="predicted"/>
<reference evidence="10" key="1">
    <citation type="submission" date="2020-05" db="EMBL/GenBank/DDBJ databases">
        <authorList>
            <person name="Chiriac C."/>
            <person name="Salcher M."/>
            <person name="Ghai R."/>
            <person name="Kavagutti S V."/>
        </authorList>
    </citation>
    <scope>NUCLEOTIDE SEQUENCE</scope>
</reference>
<keyword evidence="6" id="KW-0811">Translocation</keyword>
<evidence type="ECO:0000256" key="4">
    <source>
        <dbReference type="ARBA" id="ARBA00022927"/>
    </source>
</evidence>
<evidence type="ECO:0000256" key="3">
    <source>
        <dbReference type="ARBA" id="ARBA00022692"/>
    </source>
</evidence>
<name>A0A6J7FAK1_9ZZZZ</name>
<sequence>METPPRLLGVFNLSGSELIFLVLIALVVLGPDKLPEAMRKAGKAYNDFKKMTSGFQDEMRTVLEEPMREFRETANLVKDAAMFDPSQAVPVQPSSPADSFPPKPPNVETPTAQQESDAGLADDVATGEAPSA</sequence>
<evidence type="ECO:0000256" key="5">
    <source>
        <dbReference type="ARBA" id="ARBA00022989"/>
    </source>
</evidence>